<feature type="transmembrane region" description="Helical" evidence="1">
    <location>
        <begin position="20"/>
        <end position="44"/>
    </location>
</feature>
<evidence type="ECO:0000313" key="3">
    <source>
        <dbReference type="Proteomes" id="UP000218334"/>
    </source>
</evidence>
<organism evidence="2 3">
    <name type="scientific">Armillaria solidipes</name>
    <dbReference type="NCBI Taxonomy" id="1076256"/>
    <lineage>
        <taxon>Eukaryota</taxon>
        <taxon>Fungi</taxon>
        <taxon>Dikarya</taxon>
        <taxon>Basidiomycota</taxon>
        <taxon>Agaricomycotina</taxon>
        <taxon>Agaricomycetes</taxon>
        <taxon>Agaricomycetidae</taxon>
        <taxon>Agaricales</taxon>
        <taxon>Marasmiineae</taxon>
        <taxon>Physalacriaceae</taxon>
        <taxon>Armillaria</taxon>
    </lineage>
</organism>
<proteinExistence type="predicted"/>
<dbReference type="Proteomes" id="UP000218334">
    <property type="component" value="Unassembled WGS sequence"/>
</dbReference>
<gene>
    <name evidence="2" type="ORF">ARMSODRAFT_453012</name>
</gene>
<evidence type="ECO:0000256" key="1">
    <source>
        <dbReference type="SAM" id="Phobius"/>
    </source>
</evidence>
<keyword evidence="1" id="KW-1133">Transmembrane helix</keyword>
<dbReference type="AlphaFoldDB" id="A0A2H3B1P4"/>
<keyword evidence="1" id="KW-0812">Transmembrane</keyword>
<reference evidence="3" key="1">
    <citation type="journal article" date="2017" name="Nat. Ecol. Evol.">
        <title>Genome expansion and lineage-specific genetic innovations in the forest pathogenic fungi Armillaria.</title>
        <authorList>
            <person name="Sipos G."/>
            <person name="Prasanna A.N."/>
            <person name="Walter M.C."/>
            <person name="O'Connor E."/>
            <person name="Balint B."/>
            <person name="Krizsan K."/>
            <person name="Kiss B."/>
            <person name="Hess J."/>
            <person name="Varga T."/>
            <person name="Slot J."/>
            <person name="Riley R."/>
            <person name="Boka B."/>
            <person name="Rigling D."/>
            <person name="Barry K."/>
            <person name="Lee J."/>
            <person name="Mihaltcheva S."/>
            <person name="LaButti K."/>
            <person name="Lipzen A."/>
            <person name="Waldron R."/>
            <person name="Moloney N.M."/>
            <person name="Sperisen C."/>
            <person name="Kredics L."/>
            <person name="Vagvoelgyi C."/>
            <person name="Patrignani A."/>
            <person name="Fitzpatrick D."/>
            <person name="Nagy I."/>
            <person name="Doyle S."/>
            <person name="Anderson J.B."/>
            <person name="Grigoriev I.V."/>
            <person name="Gueldener U."/>
            <person name="Muensterkoetter M."/>
            <person name="Nagy L.G."/>
        </authorList>
    </citation>
    <scope>NUCLEOTIDE SEQUENCE [LARGE SCALE GENOMIC DNA]</scope>
    <source>
        <strain evidence="3">28-4</strain>
    </source>
</reference>
<sequence length="52" mass="5600">MQGIVDTSMLLASMVEEADLLTCAFTMSILMAVVNTPLNGLVFMKASSFLQD</sequence>
<protein>
    <submittedName>
        <fullName evidence="2">Uncharacterized protein</fullName>
    </submittedName>
</protein>
<evidence type="ECO:0000313" key="2">
    <source>
        <dbReference type="EMBL" id="PBK64839.1"/>
    </source>
</evidence>
<accession>A0A2H3B1P4</accession>
<keyword evidence="3" id="KW-1185">Reference proteome</keyword>
<dbReference type="EMBL" id="KZ293449">
    <property type="protein sequence ID" value="PBK64839.1"/>
    <property type="molecule type" value="Genomic_DNA"/>
</dbReference>
<keyword evidence="1" id="KW-0472">Membrane</keyword>
<name>A0A2H3B1P4_9AGAR</name>